<dbReference type="GO" id="GO:0003677">
    <property type="term" value="F:DNA binding"/>
    <property type="evidence" value="ECO:0007669"/>
    <property type="project" value="UniProtKB-KW"/>
</dbReference>
<dbReference type="PANTHER" id="PTHR46577">
    <property type="entry name" value="HTH-TYPE TRANSCRIPTIONAL REGULATORY PROTEIN GABR"/>
    <property type="match status" value="1"/>
</dbReference>
<dbReference type="Proteomes" id="UP000465712">
    <property type="component" value="Unassembled WGS sequence"/>
</dbReference>
<evidence type="ECO:0000313" key="8">
    <source>
        <dbReference type="Proteomes" id="UP000465712"/>
    </source>
</evidence>
<keyword evidence="7" id="KW-0808">Transferase</keyword>
<keyword evidence="5" id="KW-0804">Transcription</keyword>
<sequence length="472" mass="53169">MRYKQLAEQYIADIQSGLLAAQVRMPSLRQFAQLHQVSMTTTLNCYQHLESQGWIVAKPQSGYYVAQRSTLRLPDLAQFESQLALASDYSLGKGNTPDSQFAGPLGYSRFEVTHKLTSQMEQSFRRTNRRIGERLNFYPTRQGEAMLRCVLSAHFANYSFHFTAEQLAITNGCMDAIRTAIEVCTQPDDAIAVSSPCFNGLLTLLREMSRNIVEIPSVDSGIDLDQLEHHMQQGTVQAGLFCTTHMNPQGITMSPAQKQRLAKMASRYEVPVIEDDVYMELPHGNTVPLPAKYYDKSGYILWCGSVSKTLAASYRLGWCLPGRYLNQYLSKHAAGCFGVSLPIQLAVADFIDSGQYARHLKTQRFDLLLHKRRYREYLQQHLPETVRISDPAGGLVLWLQIPGMDEAKIKSLLIEAKLDIRLGECFTLRDLYRDSLRINIGYALPEPGEPDNEAKCALDTLIAVINRAITDE</sequence>
<accession>A0A7X4W7M6</accession>
<evidence type="ECO:0000313" key="7">
    <source>
        <dbReference type="EMBL" id="NAW63681.1"/>
    </source>
</evidence>
<dbReference type="InterPro" id="IPR036390">
    <property type="entry name" value="WH_DNA-bd_sf"/>
</dbReference>
<keyword evidence="4" id="KW-0238">DNA-binding</keyword>
<keyword evidence="3" id="KW-0805">Transcription regulation</keyword>
<dbReference type="InterPro" id="IPR000524">
    <property type="entry name" value="Tscrpt_reg_HTH_GntR"/>
</dbReference>
<evidence type="ECO:0000256" key="4">
    <source>
        <dbReference type="ARBA" id="ARBA00023125"/>
    </source>
</evidence>
<dbReference type="InterPro" id="IPR051446">
    <property type="entry name" value="HTH_trans_reg/aminotransferase"/>
</dbReference>
<dbReference type="Gene3D" id="1.10.10.10">
    <property type="entry name" value="Winged helix-like DNA-binding domain superfamily/Winged helix DNA-binding domain"/>
    <property type="match status" value="1"/>
</dbReference>
<dbReference type="GO" id="GO:0008483">
    <property type="term" value="F:transaminase activity"/>
    <property type="evidence" value="ECO:0007669"/>
    <property type="project" value="UniProtKB-KW"/>
</dbReference>
<dbReference type="InterPro" id="IPR015421">
    <property type="entry name" value="PyrdxlP-dep_Trfase_major"/>
</dbReference>
<protein>
    <submittedName>
        <fullName evidence="7">Aminotransferase class I/II-fold pyridoxal phosphate-dependent enzyme</fullName>
    </submittedName>
</protein>
<dbReference type="InterPro" id="IPR004839">
    <property type="entry name" value="Aminotransferase_I/II_large"/>
</dbReference>
<reference evidence="7 8" key="1">
    <citation type="submission" date="2017-05" db="EMBL/GenBank/DDBJ databases">
        <title>High clonality and local adaptation shapes Vibrionaceae linages within an endangered oasis.</title>
        <authorList>
            <person name="Vazquez-Rosas-Landa M."/>
        </authorList>
    </citation>
    <scope>NUCLEOTIDE SEQUENCE [LARGE SCALE GENOMIC DNA]</scope>
    <source>
        <strain evidence="7 8">P46_P4S1P180</strain>
    </source>
</reference>
<dbReference type="SUPFAM" id="SSF53383">
    <property type="entry name" value="PLP-dependent transferases"/>
    <property type="match status" value="1"/>
</dbReference>
<evidence type="ECO:0000256" key="5">
    <source>
        <dbReference type="ARBA" id="ARBA00023163"/>
    </source>
</evidence>
<comment type="similarity">
    <text evidence="1">In the C-terminal section; belongs to the class-I pyridoxal-phosphate-dependent aminotransferase family.</text>
</comment>
<dbReference type="RefSeq" id="WP_161442044.1">
    <property type="nucleotide sequence ID" value="NZ_WXWW01000009.1"/>
</dbReference>
<evidence type="ECO:0000256" key="1">
    <source>
        <dbReference type="ARBA" id="ARBA00005384"/>
    </source>
</evidence>
<dbReference type="EMBL" id="WXWW01000009">
    <property type="protein sequence ID" value="NAW63681.1"/>
    <property type="molecule type" value="Genomic_DNA"/>
</dbReference>
<dbReference type="CDD" id="cd07377">
    <property type="entry name" value="WHTH_GntR"/>
    <property type="match status" value="1"/>
</dbReference>
<dbReference type="CDD" id="cd00609">
    <property type="entry name" value="AAT_like"/>
    <property type="match status" value="1"/>
</dbReference>
<dbReference type="PANTHER" id="PTHR46577:SF2">
    <property type="entry name" value="TRANSCRIPTIONAL REGULATORY PROTEIN"/>
    <property type="match status" value="1"/>
</dbReference>
<dbReference type="InterPro" id="IPR015424">
    <property type="entry name" value="PyrdxlP-dep_Trfase"/>
</dbReference>
<keyword evidence="2" id="KW-0663">Pyridoxal phosphate</keyword>
<dbReference type="PROSITE" id="PS50949">
    <property type="entry name" value="HTH_GNTR"/>
    <property type="match status" value="1"/>
</dbReference>
<evidence type="ECO:0000259" key="6">
    <source>
        <dbReference type="PROSITE" id="PS50949"/>
    </source>
</evidence>
<dbReference type="AlphaFoldDB" id="A0A7X4W7M6"/>
<evidence type="ECO:0000256" key="2">
    <source>
        <dbReference type="ARBA" id="ARBA00022898"/>
    </source>
</evidence>
<dbReference type="GO" id="GO:0030170">
    <property type="term" value="F:pyridoxal phosphate binding"/>
    <property type="evidence" value="ECO:0007669"/>
    <property type="project" value="InterPro"/>
</dbReference>
<gene>
    <name evidence="7" type="ORF">CAG72_00465</name>
</gene>
<dbReference type="GO" id="GO:0003700">
    <property type="term" value="F:DNA-binding transcription factor activity"/>
    <property type="evidence" value="ECO:0007669"/>
    <property type="project" value="InterPro"/>
</dbReference>
<name>A0A7X4W7M6_9GAMM</name>
<dbReference type="SUPFAM" id="SSF46785">
    <property type="entry name" value="Winged helix' DNA-binding domain"/>
    <property type="match status" value="1"/>
</dbReference>
<evidence type="ECO:0000256" key="3">
    <source>
        <dbReference type="ARBA" id="ARBA00023015"/>
    </source>
</evidence>
<organism evidence="7 8">
    <name type="scientific">Photobacterium halotolerans</name>
    <dbReference type="NCBI Taxonomy" id="265726"/>
    <lineage>
        <taxon>Bacteria</taxon>
        <taxon>Pseudomonadati</taxon>
        <taxon>Pseudomonadota</taxon>
        <taxon>Gammaproteobacteria</taxon>
        <taxon>Vibrionales</taxon>
        <taxon>Vibrionaceae</taxon>
        <taxon>Photobacterium</taxon>
    </lineage>
</organism>
<dbReference type="InterPro" id="IPR036388">
    <property type="entry name" value="WH-like_DNA-bd_sf"/>
</dbReference>
<comment type="caution">
    <text evidence="7">The sequence shown here is derived from an EMBL/GenBank/DDBJ whole genome shotgun (WGS) entry which is preliminary data.</text>
</comment>
<proteinExistence type="inferred from homology"/>
<keyword evidence="7" id="KW-0032">Aminotransferase</keyword>
<feature type="domain" description="HTH gntR-type" evidence="6">
    <location>
        <begin position="1"/>
        <end position="68"/>
    </location>
</feature>
<dbReference type="Gene3D" id="3.40.640.10">
    <property type="entry name" value="Type I PLP-dependent aspartate aminotransferase-like (Major domain)"/>
    <property type="match status" value="1"/>
</dbReference>
<dbReference type="SMART" id="SM00345">
    <property type="entry name" value="HTH_GNTR"/>
    <property type="match status" value="1"/>
</dbReference>
<dbReference type="Pfam" id="PF00155">
    <property type="entry name" value="Aminotran_1_2"/>
    <property type="match status" value="1"/>
</dbReference>
<dbReference type="Pfam" id="PF00392">
    <property type="entry name" value="GntR"/>
    <property type="match status" value="1"/>
</dbReference>